<evidence type="ECO:0000259" key="2">
    <source>
        <dbReference type="PROSITE" id="PS50943"/>
    </source>
</evidence>
<dbReference type="InterPro" id="IPR010982">
    <property type="entry name" value="Lambda_DNA-bd_dom_sf"/>
</dbReference>
<comment type="caution">
    <text evidence="3">The sequence shown here is derived from an EMBL/GenBank/DDBJ whole genome shotgun (WGS) entry which is preliminary data.</text>
</comment>
<organism evidence="3 4">
    <name type="scientific">Actinocrispum wychmicini</name>
    <dbReference type="NCBI Taxonomy" id="1213861"/>
    <lineage>
        <taxon>Bacteria</taxon>
        <taxon>Bacillati</taxon>
        <taxon>Actinomycetota</taxon>
        <taxon>Actinomycetes</taxon>
        <taxon>Pseudonocardiales</taxon>
        <taxon>Pseudonocardiaceae</taxon>
        <taxon>Actinocrispum</taxon>
    </lineage>
</organism>
<dbReference type="CDD" id="cd00093">
    <property type="entry name" value="HTH_XRE"/>
    <property type="match status" value="1"/>
</dbReference>
<dbReference type="InterPro" id="IPR001387">
    <property type="entry name" value="Cro/C1-type_HTH"/>
</dbReference>
<accession>A0A4R2JY93</accession>
<name>A0A4R2JY93_9PSEU</name>
<dbReference type="PROSITE" id="PS50943">
    <property type="entry name" value="HTH_CROC1"/>
    <property type="match status" value="1"/>
</dbReference>
<dbReference type="SUPFAM" id="SSF47413">
    <property type="entry name" value="lambda repressor-like DNA-binding domains"/>
    <property type="match status" value="1"/>
</dbReference>
<proteinExistence type="predicted"/>
<dbReference type="AlphaFoldDB" id="A0A4R2JY93"/>
<dbReference type="SMART" id="SM00530">
    <property type="entry name" value="HTH_XRE"/>
    <property type="match status" value="1"/>
</dbReference>
<feature type="compositionally biased region" description="Polar residues" evidence="1">
    <location>
        <begin position="90"/>
        <end position="107"/>
    </location>
</feature>
<feature type="region of interest" description="Disordered" evidence="1">
    <location>
        <begin position="90"/>
        <end position="127"/>
    </location>
</feature>
<sequence length="127" mass="13904">MTVPNLNPARERHWVCAQRIRERRLALGLTQREVVARLERRGNRITNRGLSAMENGRGLDLGLLPELAEVLRCTVTYLLGLTADPASWHPASTPQVPSPVPIQNNGSGILGPGVPDGFAAPGRTRRR</sequence>
<reference evidence="3 4" key="1">
    <citation type="submission" date="2019-03" db="EMBL/GenBank/DDBJ databases">
        <title>Genomic Encyclopedia of Type Strains, Phase IV (KMG-IV): sequencing the most valuable type-strain genomes for metagenomic binning, comparative biology and taxonomic classification.</title>
        <authorList>
            <person name="Goeker M."/>
        </authorList>
    </citation>
    <scope>NUCLEOTIDE SEQUENCE [LARGE SCALE GENOMIC DNA]</scope>
    <source>
        <strain evidence="3 4">DSM 45934</strain>
    </source>
</reference>
<dbReference type="EMBL" id="SLWS01000002">
    <property type="protein sequence ID" value="TCO62398.1"/>
    <property type="molecule type" value="Genomic_DNA"/>
</dbReference>
<dbReference type="Proteomes" id="UP000295680">
    <property type="component" value="Unassembled WGS sequence"/>
</dbReference>
<protein>
    <submittedName>
        <fullName evidence="3">Helix-turn-helix protein</fullName>
    </submittedName>
</protein>
<evidence type="ECO:0000313" key="3">
    <source>
        <dbReference type="EMBL" id="TCO62398.1"/>
    </source>
</evidence>
<feature type="domain" description="HTH cro/C1-type" evidence="2">
    <location>
        <begin position="20"/>
        <end position="78"/>
    </location>
</feature>
<keyword evidence="4" id="KW-1185">Reference proteome</keyword>
<dbReference type="Gene3D" id="1.10.260.40">
    <property type="entry name" value="lambda repressor-like DNA-binding domains"/>
    <property type="match status" value="1"/>
</dbReference>
<dbReference type="RefSeq" id="WP_132114138.1">
    <property type="nucleotide sequence ID" value="NZ_SLWS01000002.1"/>
</dbReference>
<gene>
    <name evidence="3" type="ORF">EV192_102536</name>
</gene>
<dbReference type="Pfam" id="PF01381">
    <property type="entry name" value="HTH_3"/>
    <property type="match status" value="1"/>
</dbReference>
<dbReference type="GO" id="GO:0003677">
    <property type="term" value="F:DNA binding"/>
    <property type="evidence" value="ECO:0007669"/>
    <property type="project" value="InterPro"/>
</dbReference>
<evidence type="ECO:0000313" key="4">
    <source>
        <dbReference type="Proteomes" id="UP000295680"/>
    </source>
</evidence>
<evidence type="ECO:0000256" key="1">
    <source>
        <dbReference type="SAM" id="MobiDB-lite"/>
    </source>
</evidence>
<dbReference type="OrthoDB" id="3823548at2"/>